<name>A0A1J4MUS5_9CRYT</name>
<dbReference type="InterPro" id="IPR040051">
    <property type="entry name" value="SECISBP2"/>
</dbReference>
<dbReference type="VEuPathDB" id="CryptoDB:cand_000210"/>
<dbReference type="Pfam" id="PF01248">
    <property type="entry name" value="Ribosomal_L7Ae"/>
    <property type="match status" value="1"/>
</dbReference>
<keyword evidence="4" id="KW-1185">Reference proteome</keyword>
<dbReference type="AlphaFoldDB" id="A0A1J4MUS5"/>
<dbReference type="Gene3D" id="3.30.1330.30">
    <property type="match status" value="1"/>
</dbReference>
<dbReference type="GO" id="GO:0043021">
    <property type="term" value="F:ribonucleoprotein complex binding"/>
    <property type="evidence" value="ECO:0007669"/>
    <property type="project" value="TreeGrafter"/>
</dbReference>
<dbReference type="GO" id="GO:0003730">
    <property type="term" value="F:mRNA 3'-UTR binding"/>
    <property type="evidence" value="ECO:0007669"/>
    <property type="project" value="TreeGrafter"/>
</dbReference>
<feature type="region of interest" description="Disordered" evidence="1">
    <location>
        <begin position="660"/>
        <end position="696"/>
    </location>
</feature>
<evidence type="ECO:0000313" key="4">
    <source>
        <dbReference type="Proteomes" id="UP000186804"/>
    </source>
</evidence>
<dbReference type="SUPFAM" id="SSF55315">
    <property type="entry name" value="L30e-like"/>
    <property type="match status" value="1"/>
</dbReference>
<dbReference type="GO" id="GO:0035368">
    <property type="term" value="F:selenocysteine insertion sequence binding"/>
    <property type="evidence" value="ECO:0007669"/>
    <property type="project" value="InterPro"/>
</dbReference>
<reference evidence="3 4" key="1">
    <citation type="submission" date="2016-10" db="EMBL/GenBank/DDBJ databases">
        <title>Reductive evolution of mitochondrial metabolism and differential evolution of invasion-related proteins in Cryptosporidium.</title>
        <authorList>
            <person name="Liu S."/>
            <person name="Roellig D.M."/>
            <person name="Guo Y."/>
            <person name="Li N."/>
            <person name="Frace M.A."/>
            <person name="Tang K."/>
            <person name="Zhang L."/>
            <person name="Feng Y."/>
            <person name="Xiao L."/>
        </authorList>
    </citation>
    <scope>NUCLEOTIDE SEQUENCE [LARGE SCALE GENOMIC DNA]</scope>
    <source>
        <strain evidence="3">30847</strain>
    </source>
</reference>
<dbReference type="GO" id="GO:1990904">
    <property type="term" value="C:ribonucleoprotein complex"/>
    <property type="evidence" value="ECO:0007669"/>
    <property type="project" value="TreeGrafter"/>
</dbReference>
<dbReference type="GO" id="GO:0005739">
    <property type="term" value="C:mitochondrion"/>
    <property type="evidence" value="ECO:0007669"/>
    <property type="project" value="TreeGrafter"/>
</dbReference>
<evidence type="ECO:0000259" key="2">
    <source>
        <dbReference type="Pfam" id="PF01248"/>
    </source>
</evidence>
<evidence type="ECO:0000313" key="3">
    <source>
        <dbReference type="EMBL" id="OII76629.1"/>
    </source>
</evidence>
<dbReference type="OrthoDB" id="263617at2759"/>
<keyword evidence="3" id="KW-0687">Ribonucleoprotein</keyword>
<dbReference type="GeneID" id="92364206"/>
<sequence>MSDRKLGSLSSNRRLQRTMSSFRNNQDCGLITNDFASFELNSNDLYRSDNAHCSISNSLSSITDTRNRDYIPEEFNSFGMGKNNSHNGLGVEHVKSSIAQDISNRDSIFHSSGSGSLLWDRQSDIPLVLEQFSSKSAFEIHEDQDPRPKSMNYSGDNLGDRSLCLWDYSNYTSGSFFSSYPVDSNISLEPRVYKDKFDYGVHNWMGNNDNSSNEDTKNKDSAFYWSNGNHQQIEQSHEIRGIGRLTQREYEDSSREIRISNEAYMNGNQYFRQRNYNIVHGCDYDKTNTKGTKYSSDKLSSTAFTEDNLKSRNMGDMGTSPLNDYSVFNRNRFYMSGAERDLNTQGFISDMTPLGSNTPITRQLQMSGFNRDLYSQFNYFTNDEYIKINQFNRSVFADSPQSSSTSDAILNIQRDGFGSNINNKTIMQQGEMNNFTKKSGVGNFSVDNIATLDKSIYPLMGHFPLKSALSTGEYLSDYIDHYQQPSTINKGNHINFQHTPHWRSVDIEASDNFNKNKHNLAFTCKGSEQTSISIQDSKILLPIKVSSRGSNNSRLPPPPPPVPSVGMWRSQFNNTSLYSNAATCKNLPVSSLQQFRQQQSAYYSNSLSVSNTHKKNPNSMKIGYQCSTNYSLNSKQNSSTIPLPLPEIYNKIELNSSVSPKIAKKRSNSNQSQNLRKDGVLPSDNSVSANKLGGLNGNRSVVSPTAVSINNGLNLPKVLPSGDDSNLILSQSTTPSTIAALWAKAMSKTGGRNSFNNRFQKSNSGSSAFNTENHETGAYETEIITCARYSSFLRNNSGRLHWLRVMYHYLDTVEIGEIRNQNRGNKAIRMVAMDDIAIEAISRSFDPSECAYWSEPENGAFAHKNIRLALAHKVGHRTVANPQNYVTQILTASLDRAVSTLLNTLRAIDDRVRWMSSGVSSKGGTIPGGTSSINNKIIGGDAIAENTSRQHSAKGLSFGGESAGVNHGNNTNSAFPGRVFTVGVREAMRCLRHKKLQALIVAPDIEGGDIEGGLRHHVIHILMQAQEFNIPVIFALNRHRIGRAMGKHMRMSVLGLLSTRGVERQFQTVAHTAKVLQRLYNFCIEHGLQPNEDTFKKLSISINNYSN</sequence>
<proteinExistence type="predicted"/>
<gene>
    <name evidence="3" type="ORF">cand_000210</name>
</gene>
<dbReference type="PANTHER" id="PTHR13284:SF4">
    <property type="entry name" value="C2H2-TYPE DOMAIN-CONTAINING PROTEIN"/>
    <property type="match status" value="1"/>
</dbReference>
<dbReference type="EMBL" id="LRBS01000056">
    <property type="protein sequence ID" value="OII76629.1"/>
    <property type="molecule type" value="Genomic_DNA"/>
</dbReference>
<keyword evidence="3" id="KW-0689">Ribosomal protein</keyword>
<dbReference type="InterPro" id="IPR004038">
    <property type="entry name" value="Ribosomal_eL8/eL30/eS12/Gad45"/>
</dbReference>
<dbReference type="Proteomes" id="UP000186804">
    <property type="component" value="Unassembled WGS sequence"/>
</dbReference>
<dbReference type="InterPro" id="IPR029064">
    <property type="entry name" value="Ribosomal_eL30-like_sf"/>
</dbReference>
<organism evidence="3 4">
    <name type="scientific">Cryptosporidium andersoni</name>
    <dbReference type="NCBI Taxonomy" id="117008"/>
    <lineage>
        <taxon>Eukaryota</taxon>
        <taxon>Sar</taxon>
        <taxon>Alveolata</taxon>
        <taxon>Apicomplexa</taxon>
        <taxon>Conoidasida</taxon>
        <taxon>Coccidia</taxon>
        <taxon>Eucoccidiorida</taxon>
        <taxon>Eimeriorina</taxon>
        <taxon>Cryptosporidiidae</taxon>
        <taxon>Cryptosporidium</taxon>
    </lineage>
</organism>
<dbReference type="GO" id="GO:0005840">
    <property type="term" value="C:ribosome"/>
    <property type="evidence" value="ECO:0007669"/>
    <property type="project" value="UniProtKB-KW"/>
</dbReference>
<dbReference type="RefSeq" id="XP_067068475.1">
    <property type="nucleotide sequence ID" value="XM_067210271.1"/>
</dbReference>
<feature type="domain" description="Ribosomal protein eL8/eL30/eS12/Gadd45" evidence="2">
    <location>
        <begin position="980"/>
        <end position="1055"/>
    </location>
</feature>
<accession>A0A1J4MUS5</accession>
<comment type="caution">
    <text evidence="3">The sequence shown here is derived from an EMBL/GenBank/DDBJ whole genome shotgun (WGS) entry which is preliminary data.</text>
</comment>
<dbReference type="PANTHER" id="PTHR13284">
    <property type="entry name" value="GH01354P"/>
    <property type="match status" value="1"/>
</dbReference>
<protein>
    <submittedName>
        <fullName evidence="3">Ribosomal protein L7AE domain-containing protein</fullName>
    </submittedName>
</protein>
<evidence type="ECO:0000256" key="1">
    <source>
        <dbReference type="SAM" id="MobiDB-lite"/>
    </source>
</evidence>